<protein>
    <submittedName>
        <fullName evidence="3">DnaJ homolog subfamily C member 13</fullName>
    </submittedName>
</protein>
<dbReference type="InterPro" id="IPR035445">
    <property type="entry name" value="GYF-like_dom_sf"/>
</dbReference>
<dbReference type="PANTHER" id="PTHR36983:SF2">
    <property type="entry name" value="DNAJ HOMOLOG SUBFAMILY C MEMBER 13"/>
    <property type="match status" value="1"/>
</dbReference>
<dbReference type="CDD" id="cd06257">
    <property type="entry name" value="DnaJ"/>
    <property type="match status" value="1"/>
</dbReference>
<dbReference type="Pfam" id="PF14237">
    <property type="entry name" value="GYF_2"/>
    <property type="match status" value="1"/>
</dbReference>
<dbReference type="Gene3D" id="1.10.287.110">
    <property type="entry name" value="DnaJ domain"/>
    <property type="match status" value="1"/>
</dbReference>
<dbReference type="Pfam" id="PF00226">
    <property type="entry name" value="DnaJ"/>
    <property type="match status" value="1"/>
</dbReference>
<proteinExistence type="predicted"/>
<comment type="caution">
    <text evidence="3">The sequence shown here is derived from an EMBL/GenBank/DDBJ whole genome shotgun (WGS) entry which is preliminary data.</text>
</comment>
<dbReference type="SUPFAM" id="SSF46565">
    <property type="entry name" value="Chaperone J-domain"/>
    <property type="match status" value="1"/>
</dbReference>
<sequence length="569" mass="66121">MSDVGHHVREPREFFNDLYHRFLLSPKPSMKAMCLQAMAIVYGRCHEEIGPFNDTAFMVRKLEECENRTERDRLLQFIDKLLHNRHNVKLFLDTNGVRVLVDLVTLAHLHTQRAYVPLQTSSLEASPDQQRDTEKEWYYGNKDKERDGPYSFGEMKELWKESTIHQKTRCWAQGMEGWRPLEQIPQLKWQLMAQGMSLMNESDMATLILNIFIRMCEFYPSRDAENAIVRPLPRAKRLLSEPNALPHIVQLLLTFDPSLVERVTKLLNIILEDNPQLPRAFSTGVFFFILMYTGSNILPIAKFLKYTHMKQSFRPDEQQSSDIMQRSILGQLLPEAMVCFLENHGSVKFSETFLGEFDNPEAIWNGEMRRMMIEKIAAHIADFTPRLQSNTRATYQYCAMPVVRYKQLEDELFCNIYYLRHLCDTLRFPDWPIKKPVALLKDVLEEWKKEVDKKPPEMSVDQAYDALGLKTGVGGHEENVVRKAYFKLAQKYHPDKNPDGRDRFEAVNKAYEFLCSKNAKRTEGPDPVRIVLLLQDPVHSLPEICRCTAAVQVCGVSDVDQDHSAGDWR</sequence>
<evidence type="ECO:0000256" key="1">
    <source>
        <dbReference type="SAM" id="MobiDB-lite"/>
    </source>
</evidence>
<dbReference type="InterPro" id="IPR001623">
    <property type="entry name" value="DnaJ_domain"/>
</dbReference>
<dbReference type="SUPFAM" id="SSF55277">
    <property type="entry name" value="GYF domain"/>
    <property type="match status" value="1"/>
</dbReference>
<evidence type="ECO:0000313" key="3">
    <source>
        <dbReference type="EMBL" id="CAI8017293.1"/>
    </source>
</evidence>
<reference evidence="3" key="1">
    <citation type="submission" date="2023-03" db="EMBL/GenBank/DDBJ databases">
        <authorList>
            <person name="Steffen K."/>
            <person name="Cardenas P."/>
        </authorList>
    </citation>
    <scope>NUCLEOTIDE SEQUENCE</scope>
</reference>
<dbReference type="GO" id="GO:0007032">
    <property type="term" value="P:endosome organization"/>
    <property type="evidence" value="ECO:0007669"/>
    <property type="project" value="InterPro"/>
</dbReference>
<evidence type="ECO:0000259" key="2">
    <source>
        <dbReference type="PROSITE" id="PS50076"/>
    </source>
</evidence>
<name>A0AA35RT80_GEOBA</name>
<dbReference type="Proteomes" id="UP001174909">
    <property type="component" value="Unassembled WGS sequence"/>
</dbReference>
<organism evidence="3 4">
    <name type="scientific">Geodia barretti</name>
    <name type="common">Barrett's horny sponge</name>
    <dbReference type="NCBI Taxonomy" id="519541"/>
    <lineage>
        <taxon>Eukaryota</taxon>
        <taxon>Metazoa</taxon>
        <taxon>Porifera</taxon>
        <taxon>Demospongiae</taxon>
        <taxon>Heteroscleromorpha</taxon>
        <taxon>Tetractinellida</taxon>
        <taxon>Astrophorina</taxon>
        <taxon>Geodiidae</taxon>
        <taxon>Geodia</taxon>
    </lineage>
</organism>
<feature type="domain" description="J" evidence="2">
    <location>
        <begin position="462"/>
        <end position="519"/>
    </location>
</feature>
<dbReference type="InterPro" id="IPR044978">
    <property type="entry name" value="GRV2/DNAJC13"/>
</dbReference>
<dbReference type="SUPFAM" id="SSF48371">
    <property type="entry name" value="ARM repeat"/>
    <property type="match status" value="1"/>
</dbReference>
<dbReference type="InterPro" id="IPR025640">
    <property type="entry name" value="GYF_2"/>
</dbReference>
<dbReference type="InterPro" id="IPR036869">
    <property type="entry name" value="J_dom_sf"/>
</dbReference>
<keyword evidence="4" id="KW-1185">Reference proteome</keyword>
<gene>
    <name evidence="3" type="ORF">GBAR_LOCUS10523</name>
</gene>
<evidence type="ECO:0000313" key="4">
    <source>
        <dbReference type="Proteomes" id="UP001174909"/>
    </source>
</evidence>
<dbReference type="GO" id="GO:0010008">
    <property type="term" value="C:endosome membrane"/>
    <property type="evidence" value="ECO:0007669"/>
    <property type="project" value="TreeGrafter"/>
</dbReference>
<dbReference type="InterPro" id="IPR016024">
    <property type="entry name" value="ARM-type_fold"/>
</dbReference>
<dbReference type="GO" id="GO:0006898">
    <property type="term" value="P:receptor-mediated endocytosis"/>
    <property type="evidence" value="ECO:0007669"/>
    <property type="project" value="TreeGrafter"/>
</dbReference>
<dbReference type="FunFam" id="1.10.287.110:FF:000007">
    <property type="entry name" value="DnaJ (Hsp40) homolog, subfamily C, member 13"/>
    <property type="match status" value="1"/>
</dbReference>
<dbReference type="SMART" id="SM00271">
    <property type="entry name" value="DnaJ"/>
    <property type="match status" value="1"/>
</dbReference>
<dbReference type="AlphaFoldDB" id="A0AA35RT80"/>
<feature type="compositionally biased region" description="Basic and acidic residues" evidence="1">
    <location>
        <begin position="129"/>
        <end position="142"/>
    </location>
</feature>
<feature type="region of interest" description="Disordered" evidence="1">
    <location>
        <begin position="120"/>
        <end position="142"/>
    </location>
</feature>
<dbReference type="PANTHER" id="PTHR36983">
    <property type="entry name" value="DNAJ HOMOLOG SUBFAMILY C MEMBER 13"/>
    <property type="match status" value="1"/>
</dbReference>
<dbReference type="EMBL" id="CASHTH010001614">
    <property type="protein sequence ID" value="CAI8017293.1"/>
    <property type="molecule type" value="Genomic_DNA"/>
</dbReference>
<accession>A0AA35RT80</accession>
<dbReference type="PROSITE" id="PS50076">
    <property type="entry name" value="DNAJ_2"/>
    <property type="match status" value="1"/>
</dbReference>
<dbReference type="GO" id="GO:2000641">
    <property type="term" value="P:regulation of early endosome to late endosome transport"/>
    <property type="evidence" value="ECO:0007669"/>
    <property type="project" value="InterPro"/>
</dbReference>